<dbReference type="AlphaFoldDB" id="A0A6P6Y300"/>
<feature type="domain" description="EGF-like" evidence="11">
    <location>
        <begin position="103"/>
        <end position="139"/>
    </location>
</feature>
<dbReference type="SUPFAM" id="SSF49899">
    <property type="entry name" value="Concanavalin A-like lectins/glucanases"/>
    <property type="match status" value="2"/>
</dbReference>
<dbReference type="GO" id="GO:0032991">
    <property type="term" value="C:protein-containing complex"/>
    <property type="evidence" value="ECO:0007669"/>
    <property type="project" value="TreeGrafter"/>
</dbReference>
<evidence type="ECO:0000259" key="11">
    <source>
        <dbReference type="PROSITE" id="PS50026"/>
    </source>
</evidence>
<dbReference type="InterPro" id="IPR018097">
    <property type="entry name" value="EGF_Ca-bd_CS"/>
</dbReference>
<dbReference type="PROSITE" id="PS50026">
    <property type="entry name" value="EGF_3"/>
    <property type="match status" value="7"/>
</dbReference>
<dbReference type="PROSITE" id="PS01186">
    <property type="entry name" value="EGF_2"/>
    <property type="match status" value="5"/>
</dbReference>
<keyword evidence="2" id="KW-0964">Secreted</keyword>
<gene>
    <name evidence="13" type="primary">LOC113793984</name>
</gene>
<dbReference type="CDD" id="cd00110">
    <property type="entry name" value="LamG"/>
    <property type="match status" value="1"/>
</dbReference>
<dbReference type="Gene3D" id="2.60.120.200">
    <property type="match status" value="1"/>
</dbReference>
<dbReference type="GO" id="GO:0048513">
    <property type="term" value="P:animal organ development"/>
    <property type="evidence" value="ECO:0007669"/>
    <property type="project" value="UniProtKB-ARBA"/>
</dbReference>
<evidence type="ECO:0000256" key="9">
    <source>
        <dbReference type="SAM" id="SignalP"/>
    </source>
</evidence>
<evidence type="ECO:0000256" key="3">
    <source>
        <dbReference type="ARBA" id="ARBA00022536"/>
    </source>
</evidence>
<dbReference type="FunFam" id="2.10.25.10:FF:000045">
    <property type="entry name" value="Slit guidance ligand 2"/>
    <property type="match status" value="1"/>
</dbReference>
<dbReference type="InParanoid" id="A0A6P6Y300"/>
<dbReference type="SMART" id="SM00181">
    <property type="entry name" value="EGF"/>
    <property type="match status" value="9"/>
</dbReference>
<feature type="disulfide bond" evidence="8">
    <location>
        <begin position="219"/>
        <end position="228"/>
    </location>
</feature>
<dbReference type="Gene3D" id="2.10.25.10">
    <property type="entry name" value="Laminin"/>
    <property type="match status" value="9"/>
</dbReference>
<keyword evidence="5" id="KW-0677">Repeat</keyword>
<dbReference type="KEGG" id="dpte:113793984"/>
<evidence type="ECO:0000256" key="7">
    <source>
        <dbReference type="ARBA" id="ARBA00023180"/>
    </source>
</evidence>
<dbReference type="InterPro" id="IPR013320">
    <property type="entry name" value="ConA-like_dom_sf"/>
</dbReference>
<dbReference type="PRINTS" id="PR01983">
    <property type="entry name" value="NOTCH"/>
</dbReference>
<dbReference type="Proteomes" id="UP000515146">
    <property type="component" value="Unplaced"/>
</dbReference>
<feature type="domain" description="Laminin G" evidence="10">
    <location>
        <begin position="704"/>
        <end position="925"/>
    </location>
</feature>
<evidence type="ECO:0000256" key="4">
    <source>
        <dbReference type="ARBA" id="ARBA00022729"/>
    </source>
</evidence>
<dbReference type="SUPFAM" id="SSF57196">
    <property type="entry name" value="EGF/Laminin"/>
    <property type="match status" value="7"/>
</dbReference>
<dbReference type="GO" id="GO:0007399">
    <property type="term" value="P:nervous system development"/>
    <property type="evidence" value="ECO:0007669"/>
    <property type="project" value="UniProtKB-ARBA"/>
</dbReference>
<keyword evidence="4 9" id="KW-0732">Signal</keyword>
<evidence type="ECO:0000256" key="5">
    <source>
        <dbReference type="ARBA" id="ARBA00022737"/>
    </source>
</evidence>
<feature type="signal peptide" evidence="9">
    <location>
        <begin position="1"/>
        <end position="25"/>
    </location>
</feature>
<dbReference type="PANTHER" id="PTHR24049">
    <property type="entry name" value="CRUMBS FAMILY MEMBER"/>
    <property type="match status" value="1"/>
</dbReference>
<dbReference type="PROSITE" id="PS01187">
    <property type="entry name" value="EGF_CA"/>
    <property type="match status" value="1"/>
</dbReference>
<feature type="disulfide bond" evidence="8">
    <location>
        <begin position="685"/>
        <end position="694"/>
    </location>
</feature>
<feature type="domain" description="EGF-like" evidence="11">
    <location>
        <begin position="273"/>
        <end position="309"/>
    </location>
</feature>
<dbReference type="InterPro" id="IPR001881">
    <property type="entry name" value="EGF-like_Ca-bd_dom"/>
</dbReference>
<dbReference type="FunFam" id="2.10.25.10:FF:000472">
    <property type="entry name" value="Uncharacterized protein, isoform A"/>
    <property type="match status" value="2"/>
</dbReference>
<dbReference type="OMA" id="CERHFNE"/>
<dbReference type="GO" id="GO:0005509">
    <property type="term" value="F:calcium ion binding"/>
    <property type="evidence" value="ECO:0007669"/>
    <property type="project" value="InterPro"/>
</dbReference>
<dbReference type="CDD" id="cd00054">
    <property type="entry name" value="EGF_CA"/>
    <property type="match status" value="5"/>
</dbReference>
<feature type="domain" description="EGF-like" evidence="11">
    <location>
        <begin position="231"/>
        <end position="271"/>
    </location>
</feature>
<keyword evidence="12" id="KW-1185">Reference proteome</keyword>
<keyword evidence="7" id="KW-0325">Glycoprotein</keyword>
<name>A0A6P6Y300_DERPT</name>
<dbReference type="PANTHER" id="PTHR24049:SF35">
    <property type="entry name" value="EGF-LIKE DOMAIN-CONTAINING PROTEIN"/>
    <property type="match status" value="1"/>
</dbReference>
<dbReference type="Pfam" id="PF00008">
    <property type="entry name" value="EGF"/>
    <property type="match status" value="5"/>
</dbReference>
<evidence type="ECO:0000313" key="12">
    <source>
        <dbReference type="Proteomes" id="UP000515146"/>
    </source>
</evidence>
<evidence type="ECO:0000259" key="10">
    <source>
        <dbReference type="PROSITE" id="PS50025"/>
    </source>
</evidence>
<keyword evidence="6 8" id="KW-1015">Disulfide bond</keyword>
<feature type="domain" description="EGF-like" evidence="11">
    <location>
        <begin position="63"/>
        <end position="101"/>
    </location>
</feature>
<comment type="subcellular location">
    <subcellularLocation>
        <location evidence="1">Secreted</location>
    </subcellularLocation>
</comment>
<evidence type="ECO:0000256" key="6">
    <source>
        <dbReference type="ARBA" id="ARBA00023157"/>
    </source>
</evidence>
<evidence type="ECO:0000256" key="1">
    <source>
        <dbReference type="ARBA" id="ARBA00004613"/>
    </source>
</evidence>
<feature type="disulfide bond" evidence="8">
    <location>
        <begin position="242"/>
        <end position="259"/>
    </location>
</feature>
<dbReference type="GO" id="GO:0005576">
    <property type="term" value="C:extracellular region"/>
    <property type="evidence" value="ECO:0007669"/>
    <property type="project" value="UniProtKB-SubCell"/>
</dbReference>
<feature type="disulfide bond" evidence="8">
    <location>
        <begin position="180"/>
        <end position="189"/>
    </location>
</feature>
<evidence type="ECO:0000256" key="8">
    <source>
        <dbReference type="PROSITE-ProRule" id="PRU00076"/>
    </source>
</evidence>
<protein>
    <submittedName>
        <fullName evidence="13">Uncharacterized protein LOC113793984</fullName>
    </submittedName>
</protein>
<dbReference type="InterPro" id="IPR001791">
    <property type="entry name" value="Laminin_G"/>
</dbReference>
<feature type="domain" description="EGF-like" evidence="11">
    <location>
        <begin position="153"/>
        <end position="190"/>
    </location>
</feature>
<dbReference type="PROSITE" id="PS50025">
    <property type="entry name" value="LAM_G_DOMAIN"/>
    <property type="match status" value="1"/>
</dbReference>
<feature type="domain" description="EGF-like" evidence="11">
    <location>
        <begin position="192"/>
        <end position="229"/>
    </location>
</feature>
<feature type="chain" id="PRO_5027694674" evidence="9">
    <location>
        <begin position="26"/>
        <end position="930"/>
    </location>
</feature>
<dbReference type="PROSITE" id="PS00010">
    <property type="entry name" value="ASX_HYDROXYL"/>
    <property type="match status" value="2"/>
</dbReference>
<accession>A0A6P6Y300</accession>
<reference evidence="13" key="1">
    <citation type="submission" date="2025-08" db="UniProtKB">
        <authorList>
            <consortium name="RefSeq"/>
        </authorList>
    </citation>
    <scope>IDENTIFICATION</scope>
    <source>
        <strain evidence="13">Airmid</strain>
    </source>
</reference>
<dbReference type="InterPro" id="IPR051022">
    <property type="entry name" value="Notch_Cell-Fate_Det"/>
</dbReference>
<proteinExistence type="predicted"/>
<dbReference type="PROSITE" id="PS00022">
    <property type="entry name" value="EGF_1"/>
    <property type="match status" value="8"/>
</dbReference>
<feature type="disulfide bond" evidence="8">
    <location>
        <begin position="299"/>
        <end position="308"/>
    </location>
</feature>
<feature type="disulfide bond" evidence="8">
    <location>
        <begin position="261"/>
        <end position="270"/>
    </location>
</feature>
<evidence type="ECO:0000256" key="2">
    <source>
        <dbReference type="ARBA" id="ARBA00022525"/>
    </source>
</evidence>
<feature type="disulfide bond" evidence="8">
    <location>
        <begin position="129"/>
        <end position="138"/>
    </location>
</feature>
<evidence type="ECO:0000313" key="13">
    <source>
        <dbReference type="RefSeq" id="XP_027199863.1"/>
    </source>
</evidence>
<dbReference type="OrthoDB" id="283575at2759"/>
<dbReference type="Pfam" id="PF02210">
    <property type="entry name" value="Laminin_G_2"/>
    <property type="match status" value="1"/>
</dbReference>
<feature type="domain" description="EGF-like" evidence="11">
    <location>
        <begin position="651"/>
        <end position="695"/>
    </location>
</feature>
<keyword evidence="3 8" id="KW-0245">EGF-like domain</keyword>
<dbReference type="InterPro" id="IPR000742">
    <property type="entry name" value="EGF"/>
</dbReference>
<sequence length="930" mass="105345">MIDSYIMKFSMIIFGLIFVVAEIDGQNTIDCPCINGVCSIVEEESRSKCFCHDGFTGDDCSINFDECLPGRNPCHNDAICINDVPDVRCICPAGICGKYCEMEIDECQSNPCRNGATCIDQINGFKCLCPNGYDGLQCEIDIDACMVDLINNHSNQNSNPRCQNSGTCKDGPGLDYYCVCQPGYTGKYCEIEINPCDSLPCLNRGQCKKSGQSDFRCNCPYGYTGKICDEPLLKCNDSMNKCENNGLCMTNGNHDHFICFCQPDFHGQRCQLKYNDCQPNDCQNDAKCLDQINGYQCQCPRGFAGKFCEINCSKQSINDTVIDKELCSVNNITAIIEPSIISIPSITIQSTNIVPTTIPVSTIKSSPSTIIPTETTKIFIHPSTTTPLQFPLMIPSEIDVKDMNQIFAPSFDGFESSILFKIRRIKRSTSSIQMDIISQIDDGEDNDDSTATTILHAYTNKYNLLIYMENKQIIIDLNDNENHMDLIHLESESLIEKFRPYHLHIDIESKSEKSVNVELRLYRINSKNNPDNSMMLINSVRQQKFNLTVPCFEWFRFGRPSSSDNFLIDSSLKPFYGCIYNIRLNNEKLFVKDSFQSTNITECLSNVCEQMNPCQNNGVCRQSSLKSLSNDNNEPLWNCSCTPGYRGWICEEIYCDQDYCFNGGLCLLGNLDDNQDNHNKHLCICPQGFLGSRCEFRMNLTFASFNIGMNNNSFVRYRLAYNLQEFFEIRFRFIAQPIEQKNGLLMFMSHISTIANTDNNNSKILSSSNKDIYQNDDFVSLVYMDKILQLKLNIGQGERTLKTSTETNMTEQMVLFGHYRHLFWLLVIPSGMDNNNKLRPKIGQTTSNTIATSSSMGDLNPKNQLNLDPYLYVGGHDNWLAHSALENLTGFKGCIYDIEIRISRQNDFIRIDENLIDNLANIDQCDLECT</sequence>
<dbReference type="GO" id="GO:0045197">
    <property type="term" value="P:establishment or maintenance of epithelial cell apical/basal polarity"/>
    <property type="evidence" value="ECO:0007669"/>
    <property type="project" value="TreeGrafter"/>
</dbReference>
<dbReference type="GO" id="GO:0005886">
    <property type="term" value="C:plasma membrane"/>
    <property type="evidence" value="ECO:0007669"/>
    <property type="project" value="TreeGrafter"/>
</dbReference>
<dbReference type="RefSeq" id="XP_027199863.1">
    <property type="nucleotide sequence ID" value="XM_027344062.1"/>
</dbReference>
<organism evidence="12 13">
    <name type="scientific">Dermatophagoides pteronyssinus</name>
    <name type="common">European house dust mite</name>
    <dbReference type="NCBI Taxonomy" id="6956"/>
    <lineage>
        <taxon>Eukaryota</taxon>
        <taxon>Metazoa</taxon>
        <taxon>Ecdysozoa</taxon>
        <taxon>Arthropoda</taxon>
        <taxon>Chelicerata</taxon>
        <taxon>Arachnida</taxon>
        <taxon>Acari</taxon>
        <taxon>Acariformes</taxon>
        <taxon>Sarcoptiformes</taxon>
        <taxon>Astigmata</taxon>
        <taxon>Psoroptidia</taxon>
        <taxon>Analgoidea</taxon>
        <taxon>Pyroglyphidae</taxon>
        <taxon>Dermatophagoidinae</taxon>
        <taxon>Dermatophagoides</taxon>
    </lineage>
</organism>
<comment type="caution">
    <text evidence="8">Lacks conserved residue(s) required for the propagation of feature annotation.</text>
</comment>
<dbReference type="SMART" id="SM00179">
    <property type="entry name" value="EGF_CA"/>
    <property type="match status" value="6"/>
</dbReference>
<dbReference type="GO" id="GO:0007157">
    <property type="term" value="P:heterophilic cell-cell adhesion via plasma membrane cell adhesion molecules"/>
    <property type="evidence" value="ECO:0007669"/>
    <property type="project" value="TreeGrafter"/>
</dbReference>
<feature type="disulfide bond" evidence="8">
    <location>
        <begin position="91"/>
        <end position="100"/>
    </location>
</feature>
<dbReference type="PRINTS" id="PR00010">
    <property type="entry name" value="EGFBLOOD"/>
</dbReference>
<dbReference type="InterPro" id="IPR000152">
    <property type="entry name" value="EGF-type_Asp/Asn_hydroxyl_site"/>
</dbReference>